<accession>A0ABR9XE01</accession>
<sequence length="209" mass="23715">MACIKLTIVVLLFSLSARAQTFAEWFSQKKTQKKYLLQQIAALQVYSGYLKNGYAIAKGGLGSITSYVGNEFALHSGYYTHLKTVNPAVKNNPQVGAIIRWQQDILKQTTAIKNQDGLTVAEGNYTAKVCNALLNDCEARINDLQNILSDNKTEMSDEERIRQIARLHQAMQNNYRFAANFRSQLQLHVRNKQQESKDHNTLTQLYANR</sequence>
<proteinExistence type="predicted"/>
<gene>
    <name evidence="3" type="ORF">IRJ18_03515</name>
</gene>
<feature type="signal peptide" evidence="2">
    <location>
        <begin position="1"/>
        <end position="19"/>
    </location>
</feature>
<reference evidence="3 4" key="1">
    <citation type="submission" date="2020-10" db="EMBL/GenBank/DDBJ databases">
        <title>Mucilaginibacter mali sp. nov., isolated from rhizosphere soil of apple orchard.</title>
        <authorList>
            <person name="Lee J.-S."/>
            <person name="Kim H.S."/>
            <person name="Kim J.-S."/>
        </authorList>
    </citation>
    <scope>NUCLEOTIDE SEQUENCE [LARGE SCALE GENOMIC DNA]</scope>
    <source>
        <strain evidence="3 4">KCTC 23157</strain>
    </source>
</reference>
<keyword evidence="2" id="KW-0732">Signal</keyword>
<name>A0ABR9XE01_9SPHI</name>
<comment type="caution">
    <text evidence="3">The sequence shown here is derived from an EMBL/GenBank/DDBJ whole genome shotgun (WGS) entry which is preliminary data.</text>
</comment>
<dbReference type="EMBL" id="JADFFM010000001">
    <property type="protein sequence ID" value="MBE9665415.1"/>
    <property type="molecule type" value="Genomic_DNA"/>
</dbReference>
<evidence type="ECO:0000313" key="3">
    <source>
        <dbReference type="EMBL" id="MBE9665415.1"/>
    </source>
</evidence>
<evidence type="ECO:0000313" key="4">
    <source>
        <dbReference type="Proteomes" id="UP000632774"/>
    </source>
</evidence>
<keyword evidence="4" id="KW-1185">Reference proteome</keyword>
<evidence type="ECO:0000256" key="2">
    <source>
        <dbReference type="SAM" id="SignalP"/>
    </source>
</evidence>
<dbReference type="RefSeq" id="WP_194104822.1">
    <property type="nucleotide sequence ID" value="NZ_JADFFM010000001.1"/>
</dbReference>
<feature type="chain" id="PRO_5047092374" evidence="2">
    <location>
        <begin position="20"/>
        <end position="209"/>
    </location>
</feature>
<feature type="region of interest" description="Disordered" evidence="1">
    <location>
        <begin position="190"/>
        <end position="209"/>
    </location>
</feature>
<organism evidence="3 4">
    <name type="scientific">Mucilaginibacter boryungensis</name>
    <dbReference type="NCBI Taxonomy" id="768480"/>
    <lineage>
        <taxon>Bacteria</taxon>
        <taxon>Pseudomonadati</taxon>
        <taxon>Bacteroidota</taxon>
        <taxon>Sphingobacteriia</taxon>
        <taxon>Sphingobacteriales</taxon>
        <taxon>Sphingobacteriaceae</taxon>
        <taxon>Mucilaginibacter</taxon>
    </lineage>
</organism>
<evidence type="ECO:0000256" key="1">
    <source>
        <dbReference type="SAM" id="MobiDB-lite"/>
    </source>
</evidence>
<dbReference type="Proteomes" id="UP000632774">
    <property type="component" value="Unassembled WGS sequence"/>
</dbReference>
<protein>
    <submittedName>
        <fullName evidence="3">Uncharacterized protein</fullName>
    </submittedName>
</protein>